<reference evidence="1 2" key="1">
    <citation type="submission" date="2020-09" db="EMBL/GenBank/DDBJ databases">
        <title>De no assembly of potato wild relative species, Solanum commersonii.</title>
        <authorList>
            <person name="Cho K."/>
        </authorList>
    </citation>
    <scope>NUCLEOTIDE SEQUENCE [LARGE SCALE GENOMIC DNA]</scope>
    <source>
        <strain evidence="1">LZ3.2</strain>
        <tissue evidence="1">Leaf</tissue>
    </source>
</reference>
<gene>
    <name evidence="1" type="ORF">H5410_004772</name>
</gene>
<sequence length="387" mass="44450">MSSVKSSTIIMRGTSILGLLNSTKKILPDPFIKLYKEWVKVSPNLNNLYHTDHSCYMDQIKQIYFFIEFSIPWIHKWTPEVGFIEEQIPCLYRTYHNNFWDKLMKKDPKTKALYGQELLDFITQKSKIMVLIPIREESRNPLLNITHYEKSDTSMRSETSDEAQDDTPQPCRFDKISNKQLIKTTEQSLAGLVQIDFKPLNLKGLPKTFLAALRDARNLNFCQSLMGSIESTVAYGPLSLIDSNIVDALTLNVKTHSYNYIPGSELICLSHRIYYKLLATLNPRCKLYDTYDQTILFNDKSVPYNRHSFSDRRLLAIQHISPIEPIYGPTRNRVASLHTLSSIAFAERNKIKIDPQLNIVRANNKSFDISDKDIPSVSAMDSNPNGT</sequence>
<evidence type="ECO:0000313" key="1">
    <source>
        <dbReference type="EMBL" id="KAG5619554.1"/>
    </source>
</evidence>
<dbReference type="AlphaFoldDB" id="A0A9J6A5A2"/>
<organism evidence="1 2">
    <name type="scientific">Solanum commersonii</name>
    <name type="common">Commerson's wild potato</name>
    <name type="synonym">Commerson's nightshade</name>
    <dbReference type="NCBI Taxonomy" id="4109"/>
    <lineage>
        <taxon>Eukaryota</taxon>
        <taxon>Viridiplantae</taxon>
        <taxon>Streptophyta</taxon>
        <taxon>Embryophyta</taxon>
        <taxon>Tracheophyta</taxon>
        <taxon>Spermatophyta</taxon>
        <taxon>Magnoliopsida</taxon>
        <taxon>eudicotyledons</taxon>
        <taxon>Gunneridae</taxon>
        <taxon>Pentapetalae</taxon>
        <taxon>asterids</taxon>
        <taxon>lamiids</taxon>
        <taxon>Solanales</taxon>
        <taxon>Solanaceae</taxon>
        <taxon>Solanoideae</taxon>
        <taxon>Solaneae</taxon>
        <taxon>Solanum</taxon>
    </lineage>
</organism>
<evidence type="ECO:0000313" key="2">
    <source>
        <dbReference type="Proteomes" id="UP000824120"/>
    </source>
</evidence>
<dbReference type="OrthoDB" id="1436172at2759"/>
<accession>A0A9J6A5A2</accession>
<keyword evidence="2" id="KW-1185">Reference proteome</keyword>
<dbReference type="InterPro" id="IPR051596">
    <property type="entry name" value="Caulimoviridae_Movement"/>
</dbReference>
<dbReference type="Proteomes" id="UP000824120">
    <property type="component" value="Chromosome 2"/>
</dbReference>
<dbReference type="PANTHER" id="PTHR47599">
    <property type="entry name" value="CELL-TO-CELL MOVEMENT PROTEIN"/>
    <property type="match status" value="1"/>
</dbReference>
<dbReference type="EMBL" id="JACXVP010000002">
    <property type="protein sequence ID" value="KAG5619554.1"/>
    <property type="molecule type" value="Genomic_DNA"/>
</dbReference>
<comment type="caution">
    <text evidence="1">The sequence shown here is derived from an EMBL/GenBank/DDBJ whole genome shotgun (WGS) entry which is preliminary data.</text>
</comment>
<dbReference type="PANTHER" id="PTHR47599:SF2">
    <property type="match status" value="1"/>
</dbReference>
<protein>
    <submittedName>
        <fullName evidence="1">Uncharacterized protein</fullName>
    </submittedName>
</protein>
<name>A0A9J6A5A2_SOLCO</name>
<proteinExistence type="predicted"/>